<evidence type="ECO:0000313" key="3">
    <source>
        <dbReference type="Proteomes" id="UP000030341"/>
    </source>
</evidence>
<protein>
    <submittedName>
        <fullName evidence="2">Uncharacterized protein</fullName>
    </submittedName>
</protein>
<dbReference type="EMBL" id="CP009889">
    <property type="protein sequence ID" value="AIY66818.1"/>
    <property type="molecule type" value="Genomic_DNA"/>
</dbReference>
<dbReference type="HOGENOM" id="CLU_639144_0_0_6"/>
<keyword evidence="3" id="KW-1185">Reference proteome</keyword>
<sequence>MKIIVMSLLVLVCHTSYAHTLYSRMSECEPNLSINGKEFRATVNYKRSDSKDDQINKVRQKLYRIISQQLNDYPNGLIEQSVLFINNSQTKQVTGTVAVKHVKRCTGKTYHITQDSLELLTAIVNKNDFPAIKFTTEYTFTPSLPEEIKPIDVDGKITHNSVFGVPLGATYEEARAKLERFSLQWPINDNLFIALIGRNHLFIFENDIFKGYQYHHSLLPMSLANQLELVTLDIELLANDAIFSTKMLLTENQKNTLKKAYPTVAFQTMHSDNETSFSKIESVQVGKLADINQLKPLPCYKNNASFNQFLTQQKEKLVSLIDVNDKRSLLTGCSQKFTLTGNNKLKEIILLDEIGNGQNNAKTINTLVSSLKPWTLDNVKYGQTASELLALGATLEWQQALLETPQWHGIFEMYDDVIYAGKIIPLALD</sequence>
<evidence type="ECO:0000256" key="1">
    <source>
        <dbReference type="SAM" id="SignalP"/>
    </source>
</evidence>
<dbReference type="OrthoDB" id="6297245at2"/>
<feature type="signal peptide" evidence="1">
    <location>
        <begin position="1"/>
        <end position="18"/>
    </location>
</feature>
<proteinExistence type="predicted"/>
<gene>
    <name evidence="2" type="ORF">OM33_17060</name>
</gene>
<name>A0A0A7EJU1_9GAMM</name>
<evidence type="ECO:0000313" key="2">
    <source>
        <dbReference type="EMBL" id="AIY66818.1"/>
    </source>
</evidence>
<organism evidence="2 3">
    <name type="scientific">Pseudoalteromonas piratica</name>
    <dbReference type="NCBI Taxonomy" id="1348114"/>
    <lineage>
        <taxon>Bacteria</taxon>
        <taxon>Pseudomonadati</taxon>
        <taxon>Pseudomonadota</taxon>
        <taxon>Gammaproteobacteria</taxon>
        <taxon>Alteromonadales</taxon>
        <taxon>Pseudoalteromonadaceae</taxon>
        <taxon>Pseudoalteromonas</taxon>
    </lineage>
</organism>
<dbReference type="eggNOG" id="ENOG5030HCF">
    <property type="taxonomic scope" value="Bacteria"/>
</dbReference>
<dbReference type="AlphaFoldDB" id="A0A0A7EJU1"/>
<dbReference type="RefSeq" id="WP_040135353.1">
    <property type="nucleotide sequence ID" value="NZ_CP009889.1"/>
</dbReference>
<reference evidence="2 3" key="1">
    <citation type="submission" date="2014-11" db="EMBL/GenBank/DDBJ databases">
        <title>Complete Genome Sequence of Pseudoalteromonas sp. Strain OCN003 Isolated from Kaneohe Bay, Oahu, Hawaii.</title>
        <authorList>
            <person name="Beurmann S."/>
            <person name="Videau P."/>
            <person name="Ushijima B."/>
            <person name="Smith A.M."/>
            <person name="Aeby G.S."/>
            <person name="Callahan S.M."/>
            <person name="Belcaid M."/>
        </authorList>
    </citation>
    <scope>NUCLEOTIDE SEQUENCE [LARGE SCALE GENOMIC DNA]</scope>
    <source>
        <strain evidence="2 3">OCN003</strain>
    </source>
</reference>
<dbReference type="KEGG" id="pseo:OM33_17060"/>
<feature type="chain" id="PRO_5002027076" evidence="1">
    <location>
        <begin position="19"/>
        <end position="429"/>
    </location>
</feature>
<dbReference type="Proteomes" id="UP000030341">
    <property type="component" value="Chromosome 2"/>
</dbReference>
<accession>A0A0A7EJU1</accession>
<keyword evidence="1" id="KW-0732">Signal</keyword>